<dbReference type="Gene3D" id="1.20.1260.10">
    <property type="match status" value="1"/>
</dbReference>
<protein>
    <submittedName>
        <fullName evidence="4">Spore coat protein</fullName>
    </submittedName>
</protein>
<proteinExistence type="inferred from homology"/>
<comment type="subcellular location">
    <subcellularLocation>
        <location evidence="2">Spore coat</location>
    </subcellularLocation>
</comment>
<sequence length="101" mass="11138">MNHLAKNFTGMNGMSDQIIASDMLITAKSGVKDLAVAITEAATPEIRNVLKKHLDTAIQTHEAITSYMVGKGFYHPYNVHEQLQVDINAANTSLHLFNAER</sequence>
<comment type="similarity">
    <text evidence="3">Belongs to the CotF family.</text>
</comment>
<organism evidence="4 5">
    <name type="scientific">Paenibacillus alvei</name>
    <name type="common">Bacillus alvei</name>
    <dbReference type="NCBI Taxonomy" id="44250"/>
    <lineage>
        <taxon>Bacteria</taxon>
        <taxon>Bacillati</taxon>
        <taxon>Bacillota</taxon>
        <taxon>Bacilli</taxon>
        <taxon>Bacillales</taxon>
        <taxon>Paenibacillaceae</taxon>
        <taxon>Paenibacillus</taxon>
    </lineage>
</organism>
<dbReference type="Pfam" id="PF07875">
    <property type="entry name" value="Coat_F"/>
    <property type="match status" value="1"/>
</dbReference>
<dbReference type="InterPro" id="IPR012347">
    <property type="entry name" value="Ferritin-like"/>
</dbReference>
<name>A0ABT4E8K2_PAEAL</name>
<reference evidence="4 5" key="1">
    <citation type="submission" date="2022-05" db="EMBL/GenBank/DDBJ databases">
        <title>Genome Sequencing of Bee-Associated Microbes.</title>
        <authorList>
            <person name="Dunlap C."/>
        </authorList>
    </citation>
    <scope>NUCLEOTIDE SEQUENCE [LARGE SCALE GENOMIC DNA]</scope>
    <source>
        <strain evidence="4 5">NRRL NRS-750</strain>
    </source>
</reference>
<accession>A0ABT4E8K2</accession>
<evidence type="ECO:0000313" key="5">
    <source>
        <dbReference type="Proteomes" id="UP001527090"/>
    </source>
</evidence>
<dbReference type="RefSeq" id="WP_021253308.1">
    <property type="nucleotide sequence ID" value="NZ_JAMDLY010000011.1"/>
</dbReference>
<dbReference type="Proteomes" id="UP001527090">
    <property type="component" value="Unassembled WGS sequence"/>
</dbReference>
<keyword evidence="5" id="KW-1185">Reference proteome</keyword>
<evidence type="ECO:0000256" key="1">
    <source>
        <dbReference type="ARBA" id="ARBA00022969"/>
    </source>
</evidence>
<dbReference type="PANTHER" id="PTHR39183:SF1">
    <property type="entry name" value="SPORE COAT PROTEIN F-LIKE PROTEIN YHCQ"/>
    <property type="match status" value="1"/>
</dbReference>
<dbReference type="InterPro" id="IPR012851">
    <property type="entry name" value="Spore_coat_CotF-like"/>
</dbReference>
<evidence type="ECO:0000256" key="3">
    <source>
        <dbReference type="ARBA" id="ARBA00024344"/>
    </source>
</evidence>
<keyword evidence="4" id="KW-0946">Virion</keyword>
<keyword evidence="1" id="KW-0749">Sporulation</keyword>
<gene>
    <name evidence="4" type="ORF">M5X04_12115</name>
</gene>
<evidence type="ECO:0000313" key="4">
    <source>
        <dbReference type="EMBL" id="MCY9530070.1"/>
    </source>
</evidence>
<comment type="caution">
    <text evidence="4">The sequence shown here is derived from an EMBL/GenBank/DDBJ whole genome shotgun (WGS) entry which is preliminary data.</text>
</comment>
<keyword evidence="4" id="KW-0167">Capsid protein</keyword>
<dbReference type="PANTHER" id="PTHR39183">
    <property type="entry name" value="SPORE COAT PROTEIN F-LIKE PROTEIN YHCQ"/>
    <property type="match status" value="1"/>
</dbReference>
<dbReference type="EMBL" id="JAMDLY010000011">
    <property type="protein sequence ID" value="MCY9530070.1"/>
    <property type="molecule type" value="Genomic_DNA"/>
</dbReference>
<evidence type="ECO:0000256" key="2">
    <source>
        <dbReference type="ARBA" id="ARBA00024325"/>
    </source>
</evidence>